<dbReference type="AlphaFoldDB" id="A0A6C0I9G4"/>
<proteinExistence type="predicted"/>
<sequence>MTQSDYISIYNNGAIHIINREPYETNMDLYKRGWFIIKNKHCENDKNKLISISLMDIYKNKGMVYDYDVC</sequence>
<protein>
    <submittedName>
        <fullName evidence="1">Uncharacterized protein</fullName>
    </submittedName>
</protein>
<dbReference type="EMBL" id="MN740147">
    <property type="protein sequence ID" value="QHT89678.1"/>
    <property type="molecule type" value="Genomic_DNA"/>
</dbReference>
<organism evidence="1">
    <name type="scientific">viral metagenome</name>
    <dbReference type="NCBI Taxonomy" id="1070528"/>
    <lineage>
        <taxon>unclassified sequences</taxon>
        <taxon>metagenomes</taxon>
        <taxon>organismal metagenomes</taxon>
    </lineage>
</organism>
<reference evidence="1" key="1">
    <citation type="journal article" date="2020" name="Nature">
        <title>Giant virus diversity and host interactions through global metagenomics.</title>
        <authorList>
            <person name="Schulz F."/>
            <person name="Roux S."/>
            <person name="Paez-Espino D."/>
            <person name="Jungbluth S."/>
            <person name="Walsh D.A."/>
            <person name="Denef V.J."/>
            <person name="McMahon K.D."/>
            <person name="Konstantinidis K.T."/>
            <person name="Eloe-Fadrosh E.A."/>
            <person name="Kyrpides N.C."/>
            <person name="Woyke T."/>
        </authorList>
    </citation>
    <scope>NUCLEOTIDE SEQUENCE</scope>
    <source>
        <strain evidence="1">GVMAG-M-3300023184-60</strain>
    </source>
</reference>
<evidence type="ECO:0000313" key="1">
    <source>
        <dbReference type="EMBL" id="QHT89678.1"/>
    </source>
</evidence>
<accession>A0A6C0I9G4</accession>
<name>A0A6C0I9G4_9ZZZZ</name>